<keyword evidence="1" id="KW-0472">Membrane</keyword>
<evidence type="ECO:0000313" key="3">
    <source>
        <dbReference type="Proteomes" id="UP000184233"/>
    </source>
</evidence>
<protein>
    <submittedName>
        <fullName evidence="2">Uncharacterized protein</fullName>
    </submittedName>
</protein>
<gene>
    <name evidence="2" type="ORF">BGO89_07075</name>
</gene>
<evidence type="ECO:0000313" key="2">
    <source>
        <dbReference type="EMBL" id="OJX57727.1"/>
    </source>
</evidence>
<keyword evidence="1" id="KW-0812">Transmembrane</keyword>
<dbReference type="Proteomes" id="UP000184233">
    <property type="component" value="Unassembled WGS sequence"/>
</dbReference>
<keyword evidence="1" id="KW-1133">Transmembrane helix</keyword>
<accession>A0A1M3KZ01</accession>
<sequence length="255" mass="28557">MKITRPYFYLRVIEVITVLSAIGAVCIANARRSGSLLDALSEPNTVTAIATVATVAFLYLAWKQGKYAADDADRPHISIMIRLHPDSYRILVIANTGKSVALNTRLRLHGVKDGLELETPPGDRTGKVLRLLDNPLFTGECDLPTDWVYEFLMQRGKAYTEDIDEQKYPRRFSIDVSFESLGGTKYEYTIPIDINTHKNSIVPMRSTSGRLEVISKEWLPVVMDIKSELGKIRNILAQAATHYEDNTPIDAKGDD</sequence>
<dbReference type="AlphaFoldDB" id="A0A1M3KZ01"/>
<reference evidence="2 3" key="1">
    <citation type="submission" date="2016-09" db="EMBL/GenBank/DDBJ databases">
        <title>Genome-resolved meta-omics ties microbial dynamics to process performance in biotechnology for thiocyanate degradation.</title>
        <authorList>
            <person name="Kantor R.S."/>
            <person name="Huddy R.J."/>
            <person name="Iyer R."/>
            <person name="Thomas B.C."/>
            <person name="Brown C.T."/>
            <person name="Anantharaman K."/>
            <person name="Tringe S."/>
            <person name="Hettich R.L."/>
            <person name="Harrison S.T."/>
            <person name="Banfield J.F."/>
        </authorList>
    </citation>
    <scope>NUCLEOTIDE SEQUENCE [LARGE SCALE GENOMIC DNA]</scope>
    <source>
        <strain evidence="2">59-99</strain>
    </source>
</reference>
<feature type="transmembrane region" description="Helical" evidence="1">
    <location>
        <begin position="43"/>
        <end position="62"/>
    </location>
</feature>
<organism evidence="2 3">
    <name type="scientific">Candidatus Kapaibacterium thiocyanatum</name>
    <dbReference type="NCBI Taxonomy" id="1895771"/>
    <lineage>
        <taxon>Bacteria</taxon>
        <taxon>Pseudomonadati</taxon>
        <taxon>Candidatus Kapaibacteriota</taxon>
        <taxon>Candidatus Kapaibacteriia</taxon>
        <taxon>Candidatus Kapaibacteriales</taxon>
        <taxon>Candidatus Kapaibacteriaceae</taxon>
        <taxon>Candidatus Kapaibacterium</taxon>
    </lineage>
</organism>
<name>A0A1M3KZ01_9BACT</name>
<evidence type="ECO:0000256" key="1">
    <source>
        <dbReference type="SAM" id="Phobius"/>
    </source>
</evidence>
<comment type="caution">
    <text evidence="2">The sequence shown here is derived from an EMBL/GenBank/DDBJ whole genome shotgun (WGS) entry which is preliminary data.</text>
</comment>
<feature type="transmembrane region" description="Helical" evidence="1">
    <location>
        <begin position="12"/>
        <end position="31"/>
    </location>
</feature>
<dbReference type="EMBL" id="MKVH01000021">
    <property type="protein sequence ID" value="OJX57727.1"/>
    <property type="molecule type" value="Genomic_DNA"/>
</dbReference>
<proteinExistence type="predicted"/>